<feature type="domain" description="Guanylate cyclase" evidence="19">
    <location>
        <begin position="634"/>
        <end position="761"/>
    </location>
</feature>
<dbReference type="SUPFAM" id="SSF55073">
    <property type="entry name" value="Nucleotide cyclase"/>
    <property type="match status" value="1"/>
</dbReference>
<sequence length="810" mass="92647">MKYQAPNQSLKDYKTINRKFERLDLDRRLLILYASKQVQRFAANPKEVMPGKDIRLGFPEFIELEDILIPILKGEQELCELKSLVRTSSRSGHLYFDIYILRHRCESHNENKLIVLFEDTTETTIAKLQKKNIKILYNVLVSYKNYMEKVIAAMAEALLVTTKSGKIKKVNRAALELFGYNEEELINQPISLLFDDNKLLQKAIQQRYLLKNYFQKIEIICRNKEKEKLLIAFSCSMIHSKTDGFTDIVYIGRDITAQKSRQQRIGTQYTITRILSESQSIKQAIPKILHAICECLGWDLGELWTANEYIALASQQDCVHSILRCVEIWSSRTVAIREFKAVTWQTTYTPGTGFPGRIWSTQSPLWIENISQPENFGRGCDTASVDKPSAYRNASLHEIPEFGDVRSQAAVESGLRSAFGFPILDNGEILGVMTFFSQDIQPKDTELLQMMVSVGHQISQFIKTKLSQEALIEREQRYRDLLENADELIQCVTPCGQFEYVNRTWLKSLGYSELEVNQLNVLDIIHPDHREQYRHILYEVMSGKKLNQVTIAFVSKDGKKIFVEGNINCKFIKGKPVLMRGIFRNVTQRVALEEAQRHQQEQTERLLLNILPEVIFNRLKEEPGTIAEHFTDVSVLFADIVGFTEIASQISAIQLVKILNQIFSVFDRLTEQYSLEKIKTIGDAYMVVGGLPVRYPNHAQAIACMALDMQTAIDEFNSENKQNFSIRIGIHSGPVVAGVIGIKKVSYDLWGDTVNIAHRMESQGLAGKIQVTEATYQKLRNEFVFQKRGEIEVKGKGKMTTYLMIGRKSG</sequence>
<dbReference type="InterPro" id="IPR003018">
    <property type="entry name" value="GAF"/>
</dbReference>
<keyword evidence="8" id="KW-0067">ATP-binding</keyword>
<dbReference type="InterPro" id="IPR029787">
    <property type="entry name" value="Nucleotide_cyclase"/>
</dbReference>
<evidence type="ECO:0000256" key="5">
    <source>
        <dbReference type="ARBA" id="ARBA00022692"/>
    </source>
</evidence>
<evidence type="ECO:0000259" key="19">
    <source>
        <dbReference type="PROSITE" id="PS50125"/>
    </source>
</evidence>
<evidence type="ECO:0000313" key="22">
    <source>
        <dbReference type="Proteomes" id="UP000029738"/>
    </source>
</evidence>
<organism evidence="21">
    <name type="scientific">Tolypothrix bouteillei VB521301</name>
    <dbReference type="NCBI Taxonomy" id="1479485"/>
    <lineage>
        <taxon>Bacteria</taxon>
        <taxon>Bacillati</taxon>
        <taxon>Cyanobacteriota</taxon>
        <taxon>Cyanophyceae</taxon>
        <taxon>Nostocales</taxon>
        <taxon>Tolypothrichaceae</taxon>
        <taxon>Tolypothrix</taxon>
    </lineage>
</organism>
<evidence type="ECO:0000256" key="3">
    <source>
        <dbReference type="ARBA" id="ARBA00012201"/>
    </source>
</evidence>
<comment type="subunit">
    <text evidence="16">Homodimer. Can also exist as monomer.</text>
</comment>
<comment type="caution">
    <text evidence="21">The sequence shown here is derived from an EMBL/GenBank/DDBJ whole genome shotgun (WGS) entry which is preliminary data.</text>
</comment>
<feature type="domain" description="PAS" evidence="18">
    <location>
        <begin position="474"/>
        <end position="544"/>
    </location>
</feature>
<dbReference type="GO" id="GO:0005886">
    <property type="term" value="C:plasma membrane"/>
    <property type="evidence" value="ECO:0007669"/>
    <property type="project" value="UniProtKB-ARBA"/>
</dbReference>
<reference evidence="20" key="2">
    <citation type="submission" date="2019-11" db="EMBL/GenBank/DDBJ databases">
        <title>Improved Assembly of Tolypothrix boutellei genome.</title>
        <authorList>
            <person name="Sarangi A.N."/>
            <person name="Mukherjee M."/>
            <person name="Ghosh S."/>
            <person name="Singh D."/>
            <person name="Das A."/>
            <person name="Kant S."/>
            <person name="Prusty A."/>
            <person name="Tripathy S."/>
        </authorList>
    </citation>
    <scope>NUCLEOTIDE SEQUENCE</scope>
    <source>
        <strain evidence="20">VB521301</strain>
    </source>
</reference>
<dbReference type="AlphaFoldDB" id="A0A0C1R8K1"/>
<dbReference type="SUPFAM" id="SSF55785">
    <property type="entry name" value="PYP-like sensor domain (PAS domain)"/>
    <property type="match status" value="2"/>
</dbReference>
<evidence type="ECO:0000256" key="2">
    <source>
        <dbReference type="ARBA" id="ARBA00004370"/>
    </source>
</evidence>
<dbReference type="GO" id="GO:0006171">
    <property type="term" value="P:cAMP biosynthetic process"/>
    <property type="evidence" value="ECO:0007669"/>
    <property type="project" value="UniProtKB-KW"/>
</dbReference>
<keyword evidence="7" id="KW-0547">Nucleotide-binding</keyword>
<evidence type="ECO:0000256" key="9">
    <source>
        <dbReference type="ARBA" id="ARBA00022842"/>
    </source>
</evidence>
<dbReference type="EMBL" id="JHEG02000058">
    <property type="protein sequence ID" value="KIE08625.1"/>
    <property type="molecule type" value="Genomic_DNA"/>
</dbReference>
<dbReference type="STRING" id="1479485.DA73_0229240"/>
<dbReference type="InterPro" id="IPR050401">
    <property type="entry name" value="Cyclic_nucleotide_synthase"/>
</dbReference>
<dbReference type="PROSITE" id="PS50112">
    <property type="entry name" value="PAS"/>
    <property type="match status" value="2"/>
</dbReference>
<evidence type="ECO:0000259" key="18">
    <source>
        <dbReference type="PROSITE" id="PS50112"/>
    </source>
</evidence>
<evidence type="ECO:0000256" key="4">
    <source>
        <dbReference type="ARBA" id="ARBA00021420"/>
    </source>
</evidence>
<dbReference type="SUPFAM" id="SSF55781">
    <property type="entry name" value="GAF domain-like"/>
    <property type="match status" value="1"/>
</dbReference>
<dbReference type="CDD" id="cd07302">
    <property type="entry name" value="CHD"/>
    <property type="match status" value="1"/>
</dbReference>
<dbReference type="PANTHER" id="PTHR11920">
    <property type="entry name" value="GUANYLYL CYCLASE"/>
    <property type="match status" value="1"/>
</dbReference>
<dbReference type="InterPro" id="IPR018297">
    <property type="entry name" value="A/G_cyclase_CS"/>
</dbReference>
<feature type="domain" description="PAS" evidence="18">
    <location>
        <begin position="143"/>
        <end position="188"/>
    </location>
</feature>
<dbReference type="RefSeq" id="WP_038076678.1">
    <property type="nucleotide sequence ID" value="NZ_JHEG04000002.1"/>
</dbReference>
<keyword evidence="12" id="KW-0472">Membrane</keyword>
<dbReference type="PROSITE" id="PS00452">
    <property type="entry name" value="GUANYLATE_CYCLASE_1"/>
    <property type="match status" value="1"/>
</dbReference>
<dbReference type="OrthoDB" id="456159at2"/>
<evidence type="ECO:0000313" key="21">
    <source>
        <dbReference type="EMBL" id="KIE08625.1"/>
    </source>
</evidence>
<keyword evidence="5" id="KW-0812">Transmembrane</keyword>
<keyword evidence="13 17" id="KW-0456">Lyase</keyword>
<proteinExistence type="inferred from homology"/>
<evidence type="ECO:0000256" key="12">
    <source>
        <dbReference type="ARBA" id="ARBA00023136"/>
    </source>
</evidence>
<evidence type="ECO:0000256" key="11">
    <source>
        <dbReference type="ARBA" id="ARBA00022998"/>
    </source>
</evidence>
<dbReference type="Pfam" id="PF00211">
    <property type="entry name" value="Guanylate_cyc"/>
    <property type="match status" value="1"/>
</dbReference>
<evidence type="ECO:0000256" key="17">
    <source>
        <dbReference type="RuleBase" id="RU000405"/>
    </source>
</evidence>
<evidence type="ECO:0000256" key="7">
    <source>
        <dbReference type="ARBA" id="ARBA00022741"/>
    </source>
</evidence>
<dbReference type="GO" id="GO:0046872">
    <property type="term" value="F:metal ion binding"/>
    <property type="evidence" value="ECO:0007669"/>
    <property type="project" value="UniProtKB-KW"/>
</dbReference>
<dbReference type="InterPro" id="IPR001054">
    <property type="entry name" value="A/G_cyclase"/>
</dbReference>
<dbReference type="EMBL" id="JHEG04000002">
    <property type="protein sequence ID" value="KAF3883968.1"/>
    <property type="molecule type" value="Genomic_DNA"/>
</dbReference>
<dbReference type="CDD" id="cd00130">
    <property type="entry name" value="PAS"/>
    <property type="match status" value="2"/>
</dbReference>
<dbReference type="InterPro" id="IPR035965">
    <property type="entry name" value="PAS-like_dom_sf"/>
</dbReference>
<accession>A0A0C1R8K1</accession>
<reference evidence="21" key="1">
    <citation type="journal article" date="2015" name="Genome Announc.">
        <title>Draft Genome Sequence of Tolypothrix boutellei Strain VB521301.</title>
        <authorList>
            <person name="Chandrababunaidu M.M."/>
            <person name="Singh D."/>
            <person name="Sen D."/>
            <person name="Bhan S."/>
            <person name="Das S."/>
            <person name="Gupta A."/>
            <person name="Adhikary S.P."/>
            <person name="Tripathy S."/>
        </authorList>
    </citation>
    <scope>NUCLEOTIDE SEQUENCE</scope>
    <source>
        <strain evidence="21">VB521301</strain>
    </source>
</reference>
<dbReference type="GO" id="GO:0004016">
    <property type="term" value="F:adenylate cyclase activity"/>
    <property type="evidence" value="ECO:0007669"/>
    <property type="project" value="UniProtKB-EC"/>
</dbReference>
<evidence type="ECO:0000256" key="8">
    <source>
        <dbReference type="ARBA" id="ARBA00022840"/>
    </source>
</evidence>
<evidence type="ECO:0000256" key="15">
    <source>
        <dbReference type="ARBA" id="ARBA00032637"/>
    </source>
</evidence>
<keyword evidence="22" id="KW-1185">Reference proteome</keyword>
<dbReference type="EC" id="4.6.1.1" evidence="3"/>
<dbReference type="PANTHER" id="PTHR11920:SF335">
    <property type="entry name" value="GUANYLATE CYCLASE"/>
    <property type="match status" value="1"/>
</dbReference>
<dbReference type="Pfam" id="PF13426">
    <property type="entry name" value="PAS_9"/>
    <property type="match status" value="2"/>
</dbReference>
<dbReference type="Proteomes" id="UP000029738">
    <property type="component" value="Unassembled WGS sequence"/>
</dbReference>
<dbReference type="Gene3D" id="3.30.450.40">
    <property type="match status" value="2"/>
</dbReference>
<keyword evidence="6" id="KW-0479">Metal-binding</keyword>
<name>A0A0C1R8K1_9CYAN</name>
<evidence type="ECO:0000256" key="14">
    <source>
        <dbReference type="ARBA" id="ARBA00032597"/>
    </source>
</evidence>
<dbReference type="GO" id="GO:0035556">
    <property type="term" value="P:intracellular signal transduction"/>
    <property type="evidence" value="ECO:0007669"/>
    <property type="project" value="InterPro"/>
</dbReference>
<dbReference type="SMART" id="SM00091">
    <property type="entry name" value="PAS"/>
    <property type="match status" value="2"/>
</dbReference>
<protein>
    <recommendedName>
        <fullName evidence="4">Adenylate cyclase</fullName>
        <ecNumber evidence="3">4.6.1.1</ecNumber>
    </recommendedName>
    <alternativeName>
        <fullName evidence="14">ATP pyrophosphate-lyase</fullName>
    </alternativeName>
    <alternativeName>
        <fullName evidence="15">Adenylyl cyclase</fullName>
    </alternativeName>
</protein>
<evidence type="ECO:0000256" key="6">
    <source>
        <dbReference type="ARBA" id="ARBA00022723"/>
    </source>
</evidence>
<dbReference type="NCBIfam" id="TIGR00229">
    <property type="entry name" value="sensory_box"/>
    <property type="match status" value="2"/>
</dbReference>
<keyword evidence="9" id="KW-0460">Magnesium</keyword>
<dbReference type="InterPro" id="IPR029016">
    <property type="entry name" value="GAF-like_dom_sf"/>
</dbReference>
<keyword evidence="11" id="KW-0115">cAMP biosynthesis</keyword>
<dbReference type="GO" id="GO:0005524">
    <property type="term" value="F:ATP binding"/>
    <property type="evidence" value="ECO:0007669"/>
    <property type="project" value="UniProtKB-KW"/>
</dbReference>
<comment type="catalytic activity">
    <reaction evidence="1">
        <text>ATP = 3',5'-cyclic AMP + diphosphate</text>
        <dbReference type="Rhea" id="RHEA:15389"/>
        <dbReference type="ChEBI" id="CHEBI:30616"/>
        <dbReference type="ChEBI" id="CHEBI:33019"/>
        <dbReference type="ChEBI" id="CHEBI:58165"/>
        <dbReference type="EC" id="4.6.1.1"/>
    </reaction>
</comment>
<dbReference type="SMART" id="SM00044">
    <property type="entry name" value="CYCc"/>
    <property type="match status" value="1"/>
</dbReference>
<evidence type="ECO:0000256" key="1">
    <source>
        <dbReference type="ARBA" id="ARBA00001593"/>
    </source>
</evidence>
<evidence type="ECO:0000256" key="16">
    <source>
        <dbReference type="ARBA" id="ARBA00064436"/>
    </source>
</evidence>
<dbReference type="Gene3D" id="3.30.450.20">
    <property type="entry name" value="PAS domain"/>
    <property type="match status" value="2"/>
</dbReference>
<keyword evidence="10" id="KW-1133">Transmembrane helix</keyword>
<dbReference type="PROSITE" id="PS50125">
    <property type="entry name" value="GUANYLATE_CYCLASE_2"/>
    <property type="match status" value="1"/>
</dbReference>
<gene>
    <name evidence="21" type="ORF">DA73_0229240</name>
    <name evidence="20" type="ORF">DA73_0400040470</name>
</gene>
<comment type="subcellular location">
    <subcellularLocation>
        <location evidence="2">Membrane</location>
    </subcellularLocation>
</comment>
<dbReference type="InterPro" id="IPR000014">
    <property type="entry name" value="PAS"/>
</dbReference>
<dbReference type="Pfam" id="PF01590">
    <property type="entry name" value="GAF"/>
    <property type="match status" value="1"/>
</dbReference>
<evidence type="ECO:0000256" key="13">
    <source>
        <dbReference type="ARBA" id="ARBA00023239"/>
    </source>
</evidence>
<comment type="similarity">
    <text evidence="17">Belongs to the adenylyl cyclase class-4/guanylyl cyclase family.</text>
</comment>
<dbReference type="Gene3D" id="3.30.70.1230">
    <property type="entry name" value="Nucleotide cyclase"/>
    <property type="match status" value="1"/>
</dbReference>
<dbReference type="FunFam" id="3.30.70.1230:FF:000033">
    <property type="entry name" value="Adenylate cyclase"/>
    <property type="match status" value="1"/>
</dbReference>
<evidence type="ECO:0000313" key="20">
    <source>
        <dbReference type="EMBL" id="KAF3883968.1"/>
    </source>
</evidence>
<evidence type="ECO:0000256" key="10">
    <source>
        <dbReference type="ARBA" id="ARBA00022989"/>
    </source>
</evidence>